<keyword evidence="6 14" id="KW-0812">Transmembrane</keyword>
<dbReference type="PANTHER" id="PTHR30622:SF3">
    <property type="entry name" value="UNDECAPRENYL-DIPHOSPHATASE"/>
    <property type="match status" value="1"/>
</dbReference>
<name>A0A9Q8TVR8_9ENTR</name>
<keyword evidence="8 14" id="KW-1133">Transmembrane helix</keyword>
<evidence type="ECO:0000256" key="13">
    <source>
        <dbReference type="ARBA" id="ARBA00047594"/>
    </source>
</evidence>
<keyword evidence="5 14" id="KW-1003">Cell membrane</keyword>
<proteinExistence type="inferred from homology"/>
<keyword evidence="14" id="KW-0961">Cell wall biogenesis/degradation</keyword>
<keyword evidence="7 14" id="KW-0378">Hydrolase</keyword>
<organism evidence="15 16">
    <name type="scientific">Candidatus Blochmannia vicinus</name>
    <name type="common">nom. nud.</name>
    <dbReference type="NCBI Taxonomy" id="251540"/>
    <lineage>
        <taxon>Bacteria</taxon>
        <taxon>Pseudomonadati</taxon>
        <taxon>Pseudomonadota</taxon>
        <taxon>Gammaproteobacteria</taxon>
        <taxon>Enterobacterales</taxon>
        <taxon>Enterobacteriaceae</taxon>
        <taxon>ant endosymbionts</taxon>
        <taxon>Candidatus Blochmanniella</taxon>
    </lineage>
</organism>
<dbReference type="GO" id="GO:0008360">
    <property type="term" value="P:regulation of cell shape"/>
    <property type="evidence" value="ECO:0007669"/>
    <property type="project" value="UniProtKB-KW"/>
</dbReference>
<comment type="similarity">
    <text evidence="2 14">Belongs to the UppP family.</text>
</comment>
<accession>A0A9Q8TVR8</accession>
<dbReference type="AlphaFoldDB" id="A0A9Q8TVR8"/>
<dbReference type="HAMAP" id="MF_01006">
    <property type="entry name" value="Undec_diphosphatase"/>
    <property type="match status" value="1"/>
</dbReference>
<dbReference type="GO" id="GO:0071555">
    <property type="term" value="P:cell wall organization"/>
    <property type="evidence" value="ECO:0007669"/>
    <property type="project" value="UniProtKB-KW"/>
</dbReference>
<protein>
    <recommendedName>
        <fullName evidence="4 14">Undecaprenyl-diphosphatase</fullName>
        <ecNumber evidence="3 14">3.6.1.27</ecNumber>
    </recommendedName>
    <alternativeName>
        <fullName evidence="12 14">Bacitracin resistance protein</fullName>
    </alternativeName>
    <alternativeName>
        <fullName evidence="11 14">Undecaprenyl pyrophosphate phosphatase</fullName>
    </alternativeName>
</protein>
<evidence type="ECO:0000256" key="9">
    <source>
        <dbReference type="ARBA" id="ARBA00023136"/>
    </source>
</evidence>
<sequence>MLDVHRLTISLILGIVEGLTEFLPISSTGHMMLVESIAHYMDDSEKTFAVIIQLGAILSITIMFWNRLYSMGIICIKKIFVKQHYDKNHLCIRHILLGTFPGVILGLIFYEEIRLIFGLTYIMYGLIIGGIFLLIGELCLLKGPRVSDIDNITYVQSFLIGCFQCLAFWPGFSRAGATIGGGLLVGLNRRISSEFSFFLAIPIIFGSVVLTLYHCGSSISAMDALLLVGGSIVAFVIALLTVKCFLKIVQNISLVPFAIYRFLLAGGIYWGLIT</sequence>
<comment type="subcellular location">
    <subcellularLocation>
        <location evidence="1 14">Cell membrane</location>
        <topology evidence="1 14">Multi-pass membrane protein</topology>
    </subcellularLocation>
</comment>
<dbReference type="NCBIfam" id="TIGR00753">
    <property type="entry name" value="undec_PP_bacA"/>
    <property type="match status" value="1"/>
</dbReference>
<keyword evidence="9 14" id="KW-0472">Membrane</keyword>
<feature type="transmembrane region" description="Helical" evidence="14">
    <location>
        <begin position="7"/>
        <end position="27"/>
    </location>
</feature>
<evidence type="ECO:0000256" key="14">
    <source>
        <dbReference type="HAMAP-Rule" id="MF_01006"/>
    </source>
</evidence>
<evidence type="ECO:0000256" key="4">
    <source>
        <dbReference type="ARBA" id="ARBA00021581"/>
    </source>
</evidence>
<evidence type="ECO:0000256" key="3">
    <source>
        <dbReference type="ARBA" id="ARBA00012374"/>
    </source>
</evidence>
<dbReference type="InterPro" id="IPR003824">
    <property type="entry name" value="UppP"/>
</dbReference>
<feature type="transmembrane region" description="Helical" evidence="14">
    <location>
        <begin position="192"/>
        <end position="213"/>
    </location>
</feature>
<reference evidence="15" key="1">
    <citation type="submission" date="2022-05" db="EMBL/GenBank/DDBJ databases">
        <title>Impact of host demography and evolutionary history on endosymbiont molecular evolution: a test in carpenter ants (Genus Camponotus) and their Blochmannia endosymbionts.</title>
        <authorList>
            <person name="Manthey J.D."/>
            <person name="Giron J.C."/>
            <person name="Hruska J.P."/>
        </authorList>
    </citation>
    <scope>NUCLEOTIDE SEQUENCE</scope>
    <source>
        <strain evidence="15">C-039</strain>
    </source>
</reference>
<feature type="transmembrane region" description="Helical" evidence="14">
    <location>
        <begin position="254"/>
        <end position="273"/>
    </location>
</feature>
<keyword evidence="10 14" id="KW-0046">Antibiotic resistance</keyword>
<dbReference type="GO" id="GO:0009252">
    <property type="term" value="P:peptidoglycan biosynthetic process"/>
    <property type="evidence" value="ECO:0007669"/>
    <property type="project" value="UniProtKB-KW"/>
</dbReference>
<dbReference type="Proteomes" id="UP001056209">
    <property type="component" value="Chromosome"/>
</dbReference>
<evidence type="ECO:0000313" key="15">
    <source>
        <dbReference type="EMBL" id="URJ28107.1"/>
    </source>
</evidence>
<evidence type="ECO:0000256" key="12">
    <source>
        <dbReference type="ARBA" id="ARBA00032932"/>
    </source>
</evidence>
<evidence type="ECO:0000256" key="6">
    <source>
        <dbReference type="ARBA" id="ARBA00022692"/>
    </source>
</evidence>
<dbReference type="RefSeq" id="WP_250248509.1">
    <property type="nucleotide sequence ID" value="NZ_CP097753.1"/>
</dbReference>
<dbReference type="GO" id="GO:0046677">
    <property type="term" value="P:response to antibiotic"/>
    <property type="evidence" value="ECO:0007669"/>
    <property type="project" value="UniProtKB-UniRule"/>
</dbReference>
<comment type="function">
    <text evidence="14">Catalyzes the dephosphorylation of undecaprenyl diphosphate (UPP). Confers resistance to bacitracin.</text>
</comment>
<feature type="transmembrane region" description="Helical" evidence="14">
    <location>
        <begin position="116"/>
        <end position="140"/>
    </location>
</feature>
<dbReference type="EMBL" id="CP097753">
    <property type="protein sequence ID" value="URJ28107.1"/>
    <property type="molecule type" value="Genomic_DNA"/>
</dbReference>
<evidence type="ECO:0000256" key="8">
    <source>
        <dbReference type="ARBA" id="ARBA00022989"/>
    </source>
</evidence>
<dbReference type="NCBIfam" id="NF001390">
    <property type="entry name" value="PRK00281.1-4"/>
    <property type="match status" value="1"/>
</dbReference>
<dbReference type="Pfam" id="PF02673">
    <property type="entry name" value="BacA"/>
    <property type="match status" value="1"/>
</dbReference>
<evidence type="ECO:0000256" key="1">
    <source>
        <dbReference type="ARBA" id="ARBA00004651"/>
    </source>
</evidence>
<dbReference type="GO" id="GO:0050380">
    <property type="term" value="F:undecaprenyl-diphosphatase activity"/>
    <property type="evidence" value="ECO:0007669"/>
    <property type="project" value="UniProtKB-UniRule"/>
</dbReference>
<evidence type="ECO:0000256" key="11">
    <source>
        <dbReference type="ARBA" id="ARBA00032707"/>
    </source>
</evidence>
<keyword evidence="14" id="KW-0133">Cell shape</keyword>
<feature type="transmembrane region" description="Helical" evidence="14">
    <location>
        <begin position="90"/>
        <end position="110"/>
    </location>
</feature>
<evidence type="ECO:0000256" key="10">
    <source>
        <dbReference type="ARBA" id="ARBA00023251"/>
    </source>
</evidence>
<feature type="transmembrane region" description="Helical" evidence="14">
    <location>
        <begin position="47"/>
        <end position="69"/>
    </location>
</feature>
<comment type="miscellaneous">
    <text evidence="14">Bacitracin is thought to be involved in the inhibition of peptidoglycan synthesis by sequestering undecaprenyl diphosphate, thereby reducing the pool of lipid carrier available.</text>
</comment>
<evidence type="ECO:0000256" key="7">
    <source>
        <dbReference type="ARBA" id="ARBA00022801"/>
    </source>
</evidence>
<keyword evidence="14" id="KW-0573">Peptidoglycan synthesis</keyword>
<evidence type="ECO:0000256" key="2">
    <source>
        <dbReference type="ARBA" id="ARBA00010621"/>
    </source>
</evidence>
<dbReference type="GO" id="GO:0005886">
    <property type="term" value="C:plasma membrane"/>
    <property type="evidence" value="ECO:0007669"/>
    <property type="project" value="UniProtKB-SubCell"/>
</dbReference>
<evidence type="ECO:0000313" key="16">
    <source>
        <dbReference type="Proteomes" id="UP001056209"/>
    </source>
</evidence>
<feature type="transmembrane region" description="Helical" evidence="14">
    <location>
        <begin position="225"/>
        <end position="248"/>
    </location>
</feature>
<evidence type="ECO:0000256" key="5">
    <source>
        <dbReference type="ARBA" id="ARBA00022475"/>
    </source>
</evidence>
<gene>
    <name evidence="14" type="primary">uppP</name>
    <name evidence="15" type="ORF">M9393_02950</name>
</gene>
<dbReference type="PANTHER" id="PTHR30622">
    <property type="entry name" value="UNDECAPRENYL-DIPHOSPHATASE"/>
    <property type="match status" value="1"/>
</dbReference>
<dbReference type="EC" id="3.6.1.27" evidence="3 14"/>
<comment type="catalytic activity">
    <reaction evidence="13 14">
        <text>di-trans,octa-cis-undecaprenyl diphosphate + H2O = di-trans,octa-cis-undecaprenyl phosphate + phosphate + H(+)</text>
        <dbReference type="Rhea" id="RHEA:28094"/>
        <dbReference type="ChEBI" id="CHEBI:15377"/>
        <dbReference type="ChEBI" id="CHEBI:15378"/>
        <dbReference type="ChEBI" id="CHEBI:43474"/>
        <dbReference type="ChEBI" id="CHEBI:58405"/>
        <dbReference type="ChEBI" id="CHEBI:60392"/>
        <dbReference type="EC" id="3.6.1.27"/>
    </reaction>
</comment>